<feature type="compositionally biased region" description="Low complexity" evidence="1">
    <location>
        <begin position="781"/>
        <end position="798"/>
    </location>
</feature>
<evidence type="ECO:0000313" key="4">
    <source>
        <dbReference type="Proteomes" id="UP000646827"/>
    </source>
</evidence>
<comment type="caution">
    <text evidence="3">The sequence shown here is derived from an EMBL/GenBank/DDBJ whole genome shotgun (WGS) entry which is preliminary data.</text>
</comment>
<feature type="compositionally biased region" description="Basic residues" evidence="1">
    <location>
        <begin position="819"/>
        <end position="828"/>
    </location>
</feature>
<evidence type="ECO:0000313" key="3">
    <source>
        <dbReference type="EMBL" id="KAG2221697.1"/>
    </source>
</evidence>
<dbReference type="SUPFAM" id="SSF81383">
    <property type="entry name" value="F-box domain"/>
    <property type="match status" value="1"/>
</dbReference>
<dbReference type="InterPro" id="IPR011990">
    <property type="entry name" value="TPR-like_helical_dom_sf"/>
</dbReference>
<dbReference type="InterPro" id="IPR032675">
    <property type="entry name" value="LRR_dom_sf"/>
</dbReference>
<feature type="domain" description="F-box" evidence="2">
    <location>
        <begin position="148"/>
        <end position="195"/>
    </location>
</feature>
<name>A0A8H7S4Q0_9FUNG</name>
<feature type="region of interest" description="Disordered" evidence="1">
    <location>
        <begin position="741"/>
        <end position="943"/>
    </location>
</feature>
<gene>
    <name evidence="3" type="ORF">INT45_002735</name>
</gene>
<dbReference type="SUPFAM" id="SSF52047">
    <property type="entry name" value="RNI-like"/>
    <property type="match status" value="1"/>
</dbReference>
<feature type="compositionally biased region" description="Acidic residues" evidence="1">
    <location>
        <begin position="799"/>
        <end position="811"/>
    </location>
</feature>
<dbReference type="SUPFAM" id="SSF48452">
    <property type="entry name" value="TPR-like"/>
    <property type="match status" value="1"/>
</dbReference>
<dbReference type="OrthoDB" id="10400980at2759"/>
<accession>A0A8H7S4Q0</accession>
<dbReference type="Gene3D" id="3.80.10.10">
    <property type="entry name" value="Ribonuclease Inhibitor"/>
    <property type="match status" value="1"/>
</dbReference>
<evidence type="ECO:0000256" key="1">
    <source>
        <dbReference type="SAM" id="MobiDB-lite"/>
    </source>
</evidence>
<dbReference type="EMBL" id="JAEPRB010000102">
    <property type="protein sequence ID" value="KAG2221697.1"/>
    <property type="molecule type" value="Genomic_DNA"/>
</dbReference>
<feature type="compositionally biased region" description="Acidic residues" evidence="1">
    <location>
        <begin position="843"/>
        <end position="898"/>
    </location>
</feature>
<dbReference type="InterPro" id="IPR036047">
    <property type="entry name" value="F-box-like_dom_sf"/>
</dbReference>
<protein>
    <recommendedName>
        <fullName evidence="2">F-box domain-containing protein</fullName>
    </recommendedName>
</protein>
<keyword evidence="4" id="KW-1185">Reference proteome</keyword>
<proteinExistence type="predicted"/>
<dbReference type="Proteomes" id="UP000646827">
    <property type="component" value="Unassembled WGS sequence"/>
</dbReference>
<dbReference type="Gene3D" id="1.20.1280.50">
    <property type="match status" value="1"/>
</dbReference>
<dbReference type="InterPro" id="IPR001810">
    <property type="entry name" value="F-box_dom"/>
</dbReference>
<evidence type="ECO:0000259" key="2">
    <source>
        <dbReference type="PROSITE" id="PS50181"/>
    </source>
</evidence>
<dbReference type="PROSITE" id="PS50181">
    <property type="entry name" value="FBOX"/>
    <property type="match status" value="1"/>
</dbReference>
<dbReference type="AlphaFoldDB" id="A0A8H7S4Q0"/>
<sequence length="1010" mass="115684">MADNNTKKNELIQTVDLELYTATIQKFNECATSNKSSYQEIDKAAADALDIVLDSQVLVLLNVRAYSLCMQGHLEKALKSIQKMIEYVPRSPTIYQSKANILSMYGYQARAIEAYNDSLKYAALDHMCVPIKLLKSKNDAVAKNKIRIDIIAIIPYDVTSTIIKMLPPSTRIECLNVSKHWRKIILGSAAIWRNIVVSDGEDDSPLLTSAITQIAPYVEHLTINTSRESTRLLYLQSMKDGLFSKLTTLEMREQALQNIHPYFTVLVTAFWNTAKHTLTTIDLDFGDHRPTVTLIDILSSCNFAALQHQNIALVDLKLKFKSINGNAIDRMLQKCNQLRRLILNKCDISVLPSFIKYGTNIKFLYINPEEYEMPTSVLDNQLNYIIETGKEVLHIDSGTYEAIPSSSVMPILYENQKTLRILHTDMKSIDRDQLQQLYKKYHDFELNALTHLTFYAFEGTTSLILNSIRNATALSYMDIRKIHDFHRVATFLSNRPHGLKELRIKYVDKDANIRIQDLIDLFNRHARLSKKSPELALEQIHLVNVSGINDKALAALANIKTIKGINFCNLPDITENDISTFFKEINRYQLTYIRLAHMDSITNQVIRDLQFLEVLNCLELDSLQVILVQITMSIQSRYSLRKRTINKSNAFITNDNQVQLGIEPTEYHSHSENNNVKEIRVKLEEYEEEEVERLSFVSQESYSERNNMTLQVSQNSISKIVKQEDNLNSVEQRQPMVIPASVDPWPSEAFESGSESENFDIKEEVSSEVEQLISSTDMYFNESSSNDANSNSNGSEFEGNSDSENSFDDDYATSAQTRSHQKNQRRTASRYNNINKGNKIFETDEQSSGDDYMDEDEDDDYDYEDDDDDDDDYAEDDGDDNDDDDDDYAEDDGDDNDNDNEKPLLLTKRKRPQEEDSTPSSSDESEEDTRPATKMGLKKNTLSLRKQPQDRLYCPYRECIRSSLQRSEIYGHIRAKHNPKFPSLANRVNIRVRLGFKTVGGKVIDFSDDY</sequence>
<feature type="compositionally biased region" description="Polar residues" evidence="1">
    <location>
        <begin position="768"/>
        <end position="778"/>
    </location>
</feature>
<reference evidence="3 4" key="1">
    <citation type="submission" date="2020-12" db="EMBL/GenBank/DDBJ databases">
        <title>Metabolic potential, ecology and presence of endohyphal bacteria is reflected in genomic diversity of Mucoromycotina.</title>
        <authorList>
            <person name="Muszewska A."/>
            <person name="Okrasinska A."/>
            <person name="Steczkiewicz K."/>
            <person name="Drgas O."/>
            <person name="Orlowska M."/>
            <person name="Perlinska-Lenart U."/>
            <person name="Aleksandrzak-Piekarczyk T."/>
            <person name="Szatraj K."/>
            <person name="Zielenkiewicz U."/>
            <person name="Pilsyk S."/>
            <person name="Malc E."/>
            <person name="Mieczkowski P."/>
            <person name="Kruszewska J.S."/>
            <person name="Biernat P."/>
            <person name="Pawlowska J."/>
        </authorList>
    </citation>
    <scope>NUCLEOTIDE SEQUENCE [LARGE SCALE GENOMIC DNA]</scope>
    <source>
        <strain evidence="3 4">CBS 142.35</strain>
    </source>
</reference>
<dbReference type="Gene3D" id="1.25.40.10">
    <property type="entry name" value="Tetratricopeptide repeat domain"/>
    <property type="match status" value="1"/>
</dbReference>
<organism evidence="3 4">
    <name type="scientific">Circinella minor</name>
    <dbReference type="NCBI Taxonomy" id="1195481"/>
    <lineage>
        <taxon>Eukaryota</taxon>
        <taxon>Fungi</taxon>
        <taxon>Fungi incertae sedis</taxon>
        <taxon>Mucoromycota</taxon>
        <taxon>Mucoromycotina</taxon>
        <taxon>Mucoromycetes</taxon>
        <taxon>Mucorales</taxon>
        <taxon>Lichtheimiaceae</taxon>
        <taxon>Circinella</taxon>
    </lineage>
</organism>